<reference evidence="2 3" key="1">
    <citation type="submission" date="2016-06" db="EMBL/GenBank/DDBJ databases">
        <authorList>
            <person name="Ramos C."/>
            <person name="Pintado A."/>
            <person name="Crespo-Gomez J.I."/>
        </authorList>
    </citation>
    <scope>NUCLEOTIDE SEQUENCE [LARGE SCALE GENOMIC DNA]</scope>
    <source>
        <strain evidence="2 3">AVO110</strain>
    </source>
</reference>
<accession>A0ABR7S6L4</accession>
<keyword evidence="1" id="KW-0812">Transmembrane</keyword>
<keyword evidence="1" id="KW-1133">Transmembrane helix</keyword>
<evidence type="ECO:0000313" key="3">
    <source>
        <dbReference type="Proteomes" id="UP000744555"/>
    </source>
</evidence>
<gene>
    <name evidence="2" type="ORF">A9179_20305</name>
</gene>
<dbReference type="PROSITE" id="PS51257">
    <property type="entry name" value="PROKAR_LIPOPROTEIN"/>
    <property type="match status" value="1"/>
</dbReference>
<dbReference type="EMBL" id="LZEU01000001">
    <property type="protein sequence ID" value="MBC9252614.1"/>
    <property type="molecule type" value="Genomic_DNA"/>
</dbReference>
<proteinExistence type="predicted"/>
<feature type="transmembrane region" description="Helical" evidence="1">
    <location>
        <begin position="12"/>
        <end position="33"/>
    </location>
</feature>
<dbReference type="Proteomes" id="UP000744555">
    <property type="component" value="Unassembled WGS sequence"/>
</dbReference>
<comment type="caution">
    <text evidence="2">The sequence shown here is derived from an EMBL/GenBank/DDBJ whole genome shotgun (WGS) entry which is preliminary data.</text>
</comment>
<protein>
    <recommendedName>
        <fullName evidence="4">DUF3971 domain-containing protein</fullName>
    </recommendedName>
</protein>
<dbReference type="RefSeq" id="WP_187808066.1">
    <property type="nucleotide sequence ID" value="NZ_LZEU01000001.1"/>
</dbReference>
<keyword evidence="1" id="KW-0472">Membrane</keyword>
<evidence type="ECO:0000313" key="2">
    <source>
        <dbReference type="EMBL" id="MBC9252614.1"/>
    </source>
</evidence>
<keyword evidence="3" id="KW-1185">Reference proteome</keyword>
<name>A0ABR7S6L4_AQUAC</name>
<evidence type="ECO:0008006" key="4">
    <source>
        <dbReference type="Google" id="ProtNLM"/>
    </source>
</evidence>
<organism evidence="2 3">
    <name type="scientific">Aquipseudomonas alcaligenes</name>
    <name type="common">Pseudomonas alcaligenes</name>
    <dbReference type="NCBI Taxonomy" id="43263"/>
    <lineage>
        <taxon>Bacteria</taxon>
        <taxon>Pseudomonadati</taxon>
        <taxon>Pseudomonadota</taxon>
        <taxon>Gammaproteobacteria</taxon>
        <taxon>Pseudomonadales</taxon>
        <taxon>Pseudomonadaceae</taxon>
        <taxon>Aquipseudomonas</taxon>
    </lineage>
</organism>
<sequence>MALPALRRRPPALLFTGVALLACLLALGLNYLWQRPAEPLGWLGEWQGKVLQPLAEGQLNLGQLRERLPDGELWVQPRLDGLRLLYRGELLADDLSWRLQAELTLSEAQRTSLGQATGLGPRDAEQPLAAALQEHLGGYPIGALELRPQGEIGAARLAASLGEPRLRLQLPAGEAWVYPQLGLTAHLAAEQLQLLHAVPRSLLQH</sequence>
<evidence type="ECO:0000256" key="1">
    <source>
        <dbReference type="SAM" id="Phobius"/>
    </source>
</evidence>